<dbReference type="STRING" id="1328313.DS2_09392"/>
<reference evidence="1 2" key="1">
    <citation type="journal article" date="2014" name="Genome Announc.">
        <title>Draft Genome Sequence of the Agar-Degrading Bacterium Catenovulum sp. Strain DS-2, Isolated from Intestines of Haliotis diversicolor.</title>
        <authorList>
            <person name="Shan D."/>
            <person name="Li X."/>
            <person name="Gu Z."/>
            <person name="Wei G."/>
            <person name="Gao Z."/>
            <person name="Shao Z."/>
        </authorList>
    </citation>
    <scope>NUCLEOTIDE SEQUENCE [LARGE SCALE GENOMIC DNA]</scope>
    <source>
        <strain evidence="1 2">DS-2</strain>
    </source>
</reference>
<dbReference type="OrthoDB" id="570199at2"/>
<evidence type="ECO:0000313" key="1">
    <source>
        <dbReference type="EMBL" id="EWH10149.1"/>
    </source>
</evidence>
<sequence>MTIETEEYAVNAAKLGEWNHEFYASSGAGGKKWSDAVKYGFISAGGGKLQVNSRAEATVKAVNLKID</sequence>
<dbReference type="EMBL" id="ARZY01000015">
    <property type="protein sequence ID" value="EWH10149.1"/>
    <property type="molecule type" value="Genomic_DNA"/>
</dbReference>
<dbReference type="Proteomes" id="UP000019276">
    <property type="component" value="Unassembled WGS sequence"/>
</dbReference>
<dbReference type="AlphaFoldDB" id="W7QBH2"/>
<accession>W7QBH2</accession>
<protein>
    <submittedName>
        <fullName evidence="1">Uncharacterized protein</fullName>
    </submittedName>
</protein>
<gene>
    <name evidence="1" type="ORF">DS2_09392</name>
</gene>
<dbReference type="RefSeq" id="WP_035014490.1">
    <property type="nucleotide sequence ID" value="NZ_ARZY01000015.1"/>
</dbReference>
<proteinExistence type="predicted"/>
<keyword evidence="2" id="KW-1185">Reference proteome</keyword>
<name>W7QBH2_9ALTE</name>
<comment type="caution">
    <text evidence="1">The sequence shown here is derived from an EMBL/GenBank/DDBJ whole genome shotgun (WGS) entry which is preliminary data.</text>
</comment>
<organism evidence="1 2">
    <name type="scientific">Catenovulum agarivorans DS-2</name>
    <dbReference type="NCBI Taxonomy" id="1328313"/>
    <lineage>
        <taxon>Bacteria</taxon>
        <taxon>Pseudomonadati</taxon>
        <taxon>Pseudomonadota</taxon>
        <taxon>Gammaproteobacteria</taxon>
        <taxon>Alteromonadales</taxon>
        <taxon>Alteromonadaceae</taxon>
        <taxon>Catenovulum</taxon>
    </lineage>
</organism>
<evidence type="ECO:0000313" key="2">
    <source>
        <dbReference type="Proteomes" id="UP000019276"/>
    </source>
</evidence>